<dbReference type="SUPFAM" id="SSF48452">
    <property type="entry name" value="TPR-like"/>
    <property type="match status" value="1"/>
</dbReference>
<dbReference type="KEGG" id="scad:DN051_40270"/>
<evidence type="ECO:0000313" key="2">
    <source>
        <dbReference type="EMBL" id="AWW42068.1"/>
    </source>
</evidence>
<name>A0A2Z4IQE6_9ACTN</name>
<dbReference type="Proteomes" id="UP000249616">
    <property type="component" value="Chromosome"/>
</dbReference>
<proteinExistence type="predicted"/>
<protein>
    <recommendedName>
        <fullName evidence="4">Tetratricopeptide repeat protein</fullName>
    </recommendedName>
</protein>
<sequence>MSQADLTADTGRCLADLGQLRRAHQLMDEGMDLLPATRSKTRSVFLAYQAETHLRAGDADIAAETATRAFDLASRISARRCVTMVRAQNRRS</sequence>
<evidence type="ECO:0008006" key="4">
    <source>
        <dbReference type="Google" id="ProtNLM"/>
    </source>
</evidence>
<dbReference type="KEGG" id="scad:DN051_00540"/>
<organism evidence="1 3">
    <name type="scientific">Streptomyces cadmiisoli</name>
    <dbReference type="NCBI Taxonomy" id="2184053"/>
    <lineage>
        <taxon>Bacteria</taxon>
        <taxon>Bacillati</taxon>
        <taxon>Actinomycetota</taxon>
        <taxon>Actinomycetes</taxon>
        <taxon>Kitasatosporales</taxon>
        <taxon>Streptomycetaceae</taxon>
        <taxon>Streptomyces</taxon>
        <taxon>Streptomyces aurantiacus group</taxon>
    </lineage>
</organism>
<dbReference type="AlphaFoldDB" id="A0A2Z4IQE6"/>
<keyword evidence="3" id="KW-1185">Reference proteome</keyword>
<dbReference type="InterPro" id="IPR011990">
    <property type="entry name" value="TPR-like_helical_dom_sf"/>
</dbReference>
<reference evidence="1 3" key="1">
    <citation type="journal article" date="2019" name="Int. J. Syst. Evol. Microbiol.">
        <title>Streptomyces cadmiisoli sp. nov., a novel actinomycete isolated from cadmium-contaminated soil.</title>
        <authorList>
            <person name="Li K."/>
            <person name="Tang X."/>
            <person name="Zhao J."/>
            <person name="Guo Y."/>
            <person name="Tang Y."/>
            <person name="Gao J."/>
        </authorList>
    </citation>
    <scope>NUCLEOTIDE SEQUENCE [LARGE SCALE GENOMIC DNA]</scope>
    <source>
        <strain evidence="1 3">ZFG47</strain>
    </source>
</reference>
<gene>
    <name evidence="1" type="ORF">DN051_00540</name>
    <name evidence="2" type="ORF">DN051_40270</name>
</gene>
<dbReference type="RefSeq" id="WP_112437565.1">
    <property type="nucleotide sequence ID" value="NZ_CP030073.1"/>
</dbReference>
<dbReference type="EMBL" id="CP030073">
    <property type="protein sequence ID" value="AWW35371.1"/>
    <property type="molecule type" value="Genomic_DNA"/>
</dbReference>
<accession>A0A2Z4IQE6</accession>
<evidence type="ECO:0000313" key="3">
    <source>
        <dbReference type="Proteomes" id="UP000249616"/>
    </source>
</evidence>
<evidence type="ECO:0000313" key="1">
    <source>
        <dbReference type="EMBL" id="AWW35371.1"/>
    </source>
</evidence>
<dbReference type="EMBL" id="CP030073">
    <property type="protein sequence ID" value="AWW42068.1"/>
    <property type="molecule type" value="Genomic_DNA"/>
</dbReference>